<proteinExistence type="predicted"/>
<dbReference type="AlphaFoldDB" id="A0A1D2MXK9"/>
<feature type="compositionally biased region" description="Low complexity" evidence="1">
    <location>
        <begin position="92"/>
        <end position="106"/>
    </location>
</feature>
<reference evidence="3 4" key="1">
    <citation type="journal article" date="2016" name="Genome Biol. Evol.">
        <title>Gene Family Evolution Reflects Adaptation to Soil Environmental Stressors in the Genome of the Collembolan Orchesella cincta.</title>
        <authorList>
            <person name="Faddeeva-Vakhrusheva A."/>
            <person name="Derks M.F."/>
            <person name="Anvar S.Y."/>
            <person name="Agamennone V."/>
            <person name="Suring W."/>
            <person name="Smit S."/>
            <person name="van Straalen N.M."/>
            <person name="Roelofs D."/>
        </authorList>
    </citation>
    <scope>NUCLEOTIDE SEQUENCE [LARGE SCALE GENOMIC DNA]</scope>
    <source>
        <tissue evidence="3">Mixed pool</tissue>
    </source>
</reference>
<dbReference type="PANTHER" id="PTHR11324:SF16">
    <property type="entry name" value="PDZ DOMAIN-CONTAINING PROTEIN 2"/>
    <property type="match status" value="1"/>
</dbReference>
<dbReference type="InterPro" id="IPR001478">
    <property type="entry name" value="PDZ"/>
</dbReference>
<comment type="caution">
    <text evidence="3">The sequence shown here is derived from an EMBL/GenBank/DDBJ whole genome shotgun (WGS) entry which is preliminary data.</text>
</comment>
<feature type="region of interest" description="Disordered" evidence="1">
    <location>
        <begin position="353"/>
        <end position="376"/>
    </location>
</feature>
<evidence type="ECO:0000313" key="4">
    <source>
        <dbReference type="Proteomes" id="UP000094527"/>
    </source>
</evidence>
<dbReference type="Gene3D" id="2.30.42.10">
    <property type="match status" value="1"/>
</dbReference>
<dbReference type="Pfam" id="PF00595">
    <property type="entry name" value="PDZ"/>
    <property type="match status" value="1"/>
</dbReference>
<name>A0A1D2MXK9_ORCCI</name>
<feature type="compositionally biased region" description="Basic and acidic residues" evidence="1">
    <location>
        <begin position="67"/>
        <end position="76"/>
    </location>
</feature>
<dbReference type="InterPro" id="IPR036034">
    <property type="entry name" value="PDZ_sf"/>
</dbReference>
<dbReference type="EMBL" id="LJIJ01000434">
    <property type="protein sequence ID" value="ODM97534.1"/>
    <property type="molecule type" value="Genomic_DNA"/>
</dbReference>
<feature type="domain" description="PDZ" evidence="2">
    <location>
        <begin position="263"/>
        <end position="336"/>
    </location>
</feature>
<dbReference type="CDD" id="cd06759">
    <property type="entry name" value="PDZ3_PDZD2-PDZ1_hPro-IL-16-like"/>
    <property type="match status" value="1"/>
</dbReference>
<accession>A0A1D2MXK9</accession>
<dbReference type="Proteomes" id="UP000094527">
    <property type="component" value="Unassembled WGS sequence"/>
</dbReference>
<evidence type="ECO:0000256" key="1">
    <source>
        <dbReference type="SAM" id="MobiDB-lite"/>
    </source>
</evidence>
<dbReference type="OrthoDB" id="6022711at2759"/>
<keyword evidence="4" id="KW-1185">Reference proteome</keyword>
<dbReference type="STRING" id="48709.A0A1D2MXK9"/>
<evidence type="ECO:0000313" key="3">
    <source>
        <dbReference type="EMBL" id="ODM97534.1"/>
    </source>
</evidence>
<gene>
    <name evidence="3" type="ORF">Ocin01_09146</name>
</gene>
<feature type="region of interest" description="Disordered" evidence="1">
    <location>
        <begin position="43"/>
        <end position="143"/>
    </location>
</feature>
<sequence>MFDPLTQIRIDLLHKNPSDFESDACSSSPQLWGRRSYSIGDILSESSSTSKMMGSSTNVEESGYDSDSTRTGHESPRSSMKIGGSETEREPSTSSSSSASTSSNTSNQNDVDFDVDSSIAAPSPVQSQSCSSDDDTPPKSYGPLAYVTLSRTQKDGPHRNIKASNSSSTFVANTARTLPRSQSISSGVKPQMRRKASCVEISTSSSPFISRTQVLIGGEVDKQLSAPVSAAPSLRLRNKVRDRDSWNATRQTRSQSLCLSIFSVKFEKGPTKKSLGFSVVGGKDSPKGSMGIFIKRIFPYGQASEEGNITEGDEILSVNGHSLSNSTHTEALNIFKGIKSGEVVLQIARREMVKPTPTSQPDENRRVASQPVLIRT</sequence>
<dbReference type="PROSITE" id="PS50106">
    <property type="entry name" value="PDZ"/>
    <property type="match status" value="1"/>
</dbReference>
<feature type="compositionally biased region" description="Low complexity" evidence="1">
    <location>
        <begin position="44"/>
        <end position="57"/>
    </location>
</feature>
<protein>
    <submittedName>
        <fullName evidence="3">PDZ domain-containing protein 2</fullName>
    </submittedName>
</protein>
<dbReference type="PANTHER" id="PTHR11324">
    <property type="entry name" value="IL16-RELATED"/>
    <property type="match status" value="1"/>
</dbReference>
<dbReference type="SMART" id="SM00228">
    <property type="entry name" value="PDZ"/>
    <property type="match status" value="1"/>
</dbReference>
<organism evidence="3 4">
    <name type="scientific">Orchesella cincta</name>
    <name type="common">Springtail</name>
    <name type="synonym">Podura cincta</name>
    <dbReference type="NCBI Taxonomy" id="48709"/>
    <lineage>
        <taxon>Eukaryota</taxon>
        <taxon>Metazoa</taxon>
        <taxon>Ecdysozoa</taxon>
        <taxon>Arthropoda</taxon>
        <taxon>Hexapoda</taxon>
        <taxon>Collembola</taxon>
        <taxon>Entomobryomorpha</taxon>
        <taxon>Entomobryoidea</taxon>
        <taxon>Orchesellidae</taxon>
        <taxon>Orchesellinae</taxon>
        <taxon>Orchesella</taxon>
    </lineage>
</organism>
<dbReference type="SUPFAM" id="SSF50156">
    <property type="entry name" value="PDZ domain-like"/>
    <property type="match status" value="1"/>
</dbReference>
<evidence type="ECO:0000259" key="2">
    <source>
        <dbReference type="PROSITE" id="PS50106"/>
    </source>
</evidence>